<evidence type="ECO:0000313" key="10">
    <source>
        <dbReference type="EMBL" id="UWE02831.1"/>
    </source>
</evidence>
<comment type="subcellular location">
    <subcellularLocation>
        <location evidence="9">Cytoplasm</location>
    </subcellularLocation>
</comment>
<keyword evidence="8 9" id="KW-0862">Zinc</keyword>
<dbReference type="EMBL" id="CP103866">
    <property type="protein sequence ID" value="UWE02831.1"/>
    <property type="molecule type" value="Genomic_DNA"/>
</dbReference>
<organism evidence="10 11">
    <name type="scientific">Laceyella sacchari</name>
    <name type="common">Thermoactinomyces thalpophilus</name>
    <dbReference type="NCBI Taxonomy" id="37482"/>
    <lineage>
        <taxon>Bacteria</taxon>
        <taxon>Bacillati</taxon>
        <taxon>Bacillota</taxon>
        <taxon>Bacilli</taxon>
        <taxon>Bacillales</taxon>
        <taxon>Thermoactinomycetaceae</taxon>
        <taxon>Laceyella</taxon>
    </lineage>
</organism>
<protein>
    <recommendedName>
        <fullName evidence="9">Endoribonuclease YbeY</fullName>
        <ecNumber evidence="9">3.1.-.-</ecNumber>
    </recommendedName>
</protein>
<proteinExistence type="inferred from homology"/>
<evidence type="ECO:0000256" key="8">
    <source>
        <dbReference type="ARBA" id="ARBA00022833"/>
    </source>
</evidence>
<keyword evidence="3 9" id="KW-0698">rRNA processing</keyword>
<dbReference type="HAMAP" id="MF_00009">
    <property type="entry name" value="Endoribonucl_YbeY"/>
    <property type="match status" value="1"/>
</dbReference>
<keyword evidence="7 9" id="KW-0378">Hydrolase</keyword>
<evidence type="ECO:0000256" key="9">
    <source>
        <dbReference type="HAMAP-Rule" id="MF_00009"/>
    </source>
</evidence>
<keyword evidence="2 9" id="KW-0690">Ribosome biogenesis</keyword>
<evidence type="ECO:0000256" key="1">
    <source>
        <dbReference type="ARBA" id="ARBA00010875"/>
    </source>
</evidence>
<evidence type="ECO:0000313" key="11">
    <source>
        <dbReference type="Proteomes" id="UP001058650"/>
    </source>
</evidence>
<evidence type="ECO:0000256" key="4">
    <source>
        <dbReference type="ARBA" id="ARBA00022722"/>
    </source>
</evidence>
<feature type="binding site" evidence="9">
    <location>
        <position position="122"/>
    </location>
    <ligand>
        <name>Zn(2+)</name>
        <dbReference type="ChEBI" id="CHEBI:29105"/>
        <note>catalytic</note>
    </ligand>
</feature>
<dbReference type="InterPro" id="IPR023091">
    <property type="entry name" value="MetalPrtase_cat_dom_sf_prd"/>
</dbReference>
<comment type="cofactor">
    <cofactor evidence="9">
        <name>Zn(2+)</name>
        <dbReference type="ChEBI" id="CHEBI:29105"/>
    </cofactor>
    <text evidence="9">Binds 1 zinc ion.</text>
</comment>
<dbReference type="InterPro" id="IPR020549">
    <property type="entry name" value="YbeY_CS"/>
</dbReference>
<accession>A0ABY5TZJ1</accession>
<feature type="binding site" evidence="9">
    <location>
        <position position="132"/>
    </location>
    <ligand>
        <name>Zn(2+)</name>
        <dbReference type="ChEBI" id="CHEBI:29105"/>
        <note>catalytic</note>
    </ligand>
</feature>
<dbReference type="PANTHER" id="PTHR46986">
    <property type="entry name" value="ENDORIBONUCLEASE YBEY, CHLOROPLASTIC"/>
    <property type="match status" value="1"/>
</dbReference>
<keyword evidence="6 9" id="KW-0255">Endonuclease</keyword>
<evidence type="ECO:0000256" key="2">
    <source>
        <dbReference type="ARBA" id="ARBA00022517"/>
    </source>
</evidence>
<dbReference type="RefSeq" id="WP_132222520.1">
    <property type="nucleotide sequence ID" value="NZ_CP103866.1"/>
</dbReference>
<dbReference type="Pfam" id="PF02130">
    <property type="entry name" value="YbeY"/>
    <property type="match status" value="1"/>
</dbReference>
<dbReference type="InterPro" id="IPR002036">
    <property type="entry name" value="YbeY"/>
</dbReference>
<gene>
    <name evidence="9 10" type="primary">ybeY</name>
    <name evidence="10" type="ORF">NYR52_11910</name>
</gene>
<sequence length="156" mass="18021">MKCKIELNVEITLTPDEQHAINWVEAALNRAAEVEELPPVEVSVTIVDNERIHQLNREYRDVDRPTDVLSFPLWEPDEEWVIDEEEERVALGDIVISLPKAKEQAEAYGHSLDREVGFLAVHGFLHLLGYDHETKEEEKEMFAKQEEILSLVGLHR</sequence>
<dbReference type="Proteomes" id="UP001058650">
    <property type="component" value="Chromosome"/>
</dbReference>
<evidence type="ECO:0000256" key="7">
    <source>
        <dbReference type="ARBA" id="ARBA00022801"/>
    </source>
</evidence>
<keyword evidence="5 9" id="KW-0479">Metal-binding</keyword>
<dbReference type="Gene3D" id="3.40.390.30">
    <property type="entry name" value="Metalloproteases ('zincins'), catalytic domain"/>
    <property type="match status" value="1"/>
</dbReference>
<dbReference type="NCBIfam" id="TIGR00043">
    <property type="entry name" value="rRNA maturation RNase YbeY"/>
    <property type="match status" value="1"/>
</dbReference>
<keyword evidence="9" id="KW-0963">Cytoplasm</keyword>
<keyword evidence="4 9" id="KW-0540">Nuclease</keyword>
<evidence type="ECO:0000256" key="3">
    <source>
        <dbReference type="ARBA" id="ARBA00022552"/>
    </source>
</evidence>
<evidence type="ECO:0000256" key="5">
    <source>
        <dbReference type="ARBA" id="ARBA00022723"/>
    </source>
</evidence>
<name>A0ABY5TZJ1_LACSH</name>
<dbReference type="SUPFAM" id="SSF55486">
    <property type="entry name" value="Metalloproteases ('zincins'), catalytic domain"/>
    <property type="match status" value="1"/>
</dbReference>
<comment type="function">
    <text evidence="9">Single strand-specific metallo-endoribonuclease involved in late-stage 70S ribosome quality control and in maturation of the 3' terminus of the 16S rRNA.</text>
</comment>
<keyword evidence="11" id="KW-1185">Reference proteome</keyword>
<evidence type="ECO:0000256" key="6">
    <source>
        <dbReference type="ARBA" id="ARBA00022759"/>
    </source>
</evidence>
<feature type="binding site" evidence="9">
    <location>
        <position position="126"/>
    </location>
    <ligand>
        <name>Zn(2+)</name>
        <dbReference type="ChEBI" id="CHEBI:29105"/>
        <note>catalytic</note>
    </ligand>
</feature>
<dbReference type="PANTHER" id="PTHR46986:SF1">
    <property type="entry name" value="ENDORIBONUCLEASE YBEY, CHLOROPLASTIC"/>
    <property type="match status" value="1"/>
</dbReference>
<dbReference type="PROSITE" id="PS01306">
    <property type="entry name" value="UPF0054"/>
    <property type="match status" value="1"/>
</dbReference>
<reference evidence="10" key="1">
    <citation type="submission" date="2022-08" db="EMBL/GenBank/DDBJ databases">
        <title>The complete genome sequence of the thermophilic bacterium Laceyella sacchari FBKL4.010 reveals the basis for tetramethylpyrazine biosynthesis in Moutai-flavor Daqu.</title>
        <authorList>
            <person name="Li D."/>
            <person name="Huang W."/>
            <person name="Wang C."/>
            <person name="Qiu S."/>
        </authorList>
    </citation>
    <scope>NUCLEOTIDE SEQUENCE</scope>
    <source>
        <strain evidence="10">FBKL4.014</strain>
    </source>
</reference>
<comment type="similarity">
    <text evidence="1 9">Belongs to the endoribonuclease YbeY family.</text>
</comment>
<dbReference type="EC" id="3.1.-.-" evidence="9"/>